<comment type="similarity">
    <text evidence="6">Belongs to the UPF0758 family.</text>
</comment>
<dbReference type="EMBL" id="JADINB010000038">
    <property type="protein sequence ID" value="MBO8428634.1"/>
    <property type="molecule type" value="Genomic_DNA"/>
</dbReference>
<dbReference type="AlphaFoldDB" id="A0A9D9DJ84"/>
<dbReference type="InterPro" id="IPR046778">
    <property type="entry name" value="UPF0758_N"/>
</dbReference>
<sequence length="238" mass="26453">MRNNENRPQIQRRPSIQEWESVERPREKFLMKGAGALSNAELLAILIGSGYAGENAVELSRRILRASGNSLSALRKLDFENFRKFKGIGPGKALSIMAAFELARRMESEPAERQAQIYSSEHAAKAIAPFLRDLGHEECWVLYLNRNNHLIGKERISSGGVSATVIDSRMILKGAMNRLASGIILVHNHPSGNAFPGNEDRIQTQRLKKSAEICEVELIDHIIVAGTGYFSFLDEGLL</sequence>
<evidence type="ECO:0000256" key="1">
    <source>
        <dbReference type="ARBA" id="ARBA00022670"/>
    </source>
</evidence>
<dbReference type="PROSITE" id="PS50249">
    <property type="entry name" value="MPN"/>
    <property type="match status" value="1"/>
</dbReference>
<dbReference type="NCBIfam" id="NF000642">
    <property type="entry name" value="PRK00024.1"/>
    <property type="match status" value="1"/>
</dbReference>
<keyword evidence="1" id="KW-0645">Protease</keyword>
<dbReference type="InterPro" id="IPR037518">
    <property type="entry name" value="MPN"/>
</dbReference>
<reference evidence="8" key="1">
    <citation type="submission" date="2020-10" db="EMBL/GenBank/DDBJ databases">
        <authorList>
            <person name="Gilroy R."/>
        </authorList>
    </citation>
    <scope>NUCLEOTIDE SEQUENCE</scope>
    <source>
        <strain evidence="8">15467</strain>
    </source>
</reference>
<dbReference type="GO" id="GO:0008237">
    <property type="term" value="F:metallopeptidase activity"/>
    <property type="evidence" value="ECO:0007669"/>
    <property type="project" value="UniProtKB-KW"/>
</dbReference>
<keyword evidence="2" id="KW-0479">Metal-binding</keyword>
<feature type="domain" description="MPN" evidence="7">
    <location>
        <begin position="116"/>
        <end position="238"/>
    </location>
</feature>
<dbReference type="PANTHER" id="PTHR30471">
    <property type="entry name" value="DNA REPAIR PROTEIN RADC"/>
    <property type="match status" value="1"/>
</dbReference>
<evidence type="ECO:0000256" key="3">
    <source>
        <dbReference type="ARBA" id="ARBA00022801"/>
    </source>
</evidence>
<dbReference type="NCBIfam" id="TIGR00608">
    <property type="entry name" value="radc"/>
    <property type="match status" value="1"/>
</dbReference>
<evidence type="ECO:0000256" key="6">
    <source>
        <dbReference type="RuleBase" id="RU003797"/>
    </source>
</evidence>
<dbReference type="Proteomes" id="UP000823635">
    <property type="component" value="Unassembled WGS sequence"/>
</dbReference>
<reference evidence="8" key="2">
    <citation type="journal article" date="2021" name="PeerJ">
        <title>Extensive microbial diversity within the chicken gut microbiome revealed by metagenomics and culture.</title>
        <authorList>
            <person name="Gilroy R."/>
            <person name="Ravi A."/>
            <person name="Getino M."/>
            <person name="Pursley I."/>
            <person name="Horton D.L."/>
            <person name="Alikhan N.F."/>
            <person name="Baker D."/>
            <person name="Gharbi K."/>
            <person name="Hall N."/>
            <person name="Watson M."/>
            <person name="Adriaenssens E.M."/>
            <person name="Foster-Nyarko E."/>
            <person name="Jarju S."/>
            <person name="Secka A."/>
            <person name="Antonio M."/>
            <person name="Oren A."/>
            <person name="Chaudhuri R.R."/>
            <person name="La Ragione R."/>
            <person name="Hildebrand F."/>
            <person name="Pallen M.J."/>
        </authorList>
    </citation>
    <scope>NUCLEOTIDE SEQUENCE</scope>
    <source>
        <strain evidence="8">15467</strain>
    </source>
</reference>
<proteinExistence type="inferred from homology"/>
<dbReference type="CDD" id="cd08071">
    <property type="entry name" value="MPN_DUF2466"/>
    <property type="match status" value="1"/>
</dbReference>
<protein>
    <submittedName>
        <fullName evidence="8">DNA repair protein RadC</fullName>
    </submittedName>
</protein>
<dbReference type="Pfam" id="PF04002">
    <property type="entry name" value="RadC"/>
    <property type="match status" value="1"/>
</dbReference>
<dbReference type="Pfam" id="PF20582">
    <property type="entry name" value="UPF0758_N"/>
    <property type="match status" value="1"/>
</dbReference>
<dbReference type="InterPro" id="IPR001405">
    <property type="entry name" value="UPF0758"/>
</dbReference>
<dbReference type="PANTHER" id="PTHR30471:SF3">
    <property type="entry name" value="UPF0758 PROTEIN YEES-RELATED"/>
    <property type="match status" value="1"/>
</dbReference>
<accession>A0A9D9DJ84</accession>
<dbReference type="PROSITE" id="PS01302">
    <property type="entry name" value="UPF0758"/>
    <property type="match status" value="1"/>
</dbReference>
<evidence type="ECO:0000313" key="8">
    <source>
        <dbReference type="EMBL" id="MBO8428634.1"/>
    </source>
</evidence>
<organism evidence="8 9">
    <name type="scientific">Candidatus Egerieousia excrementavium</name>
    <dbReference type="NCBI Taxonomy" id="2840778"/>
    <lineage>
        <taxon>Bacteria</taxon>
        <taxon>Pseudomonadati</taxon>
        <taxon>Bacteroidota</taxon>
        <taxon>Bacteroidia</taxon>
        <taxon>Bacteroidales</taxon>
        <taxon>Candidatus Egerieousia</taxon>
    </lineage>
</organism>
<evidence type="ECO:0000256" key="4">
    <source>
        <dbReference type="ARBA" id="ARBA00022833"/>
    </source>
</evidence>
<dbReference type="GO" id="GO:0006508">
    <property type="term" value="P:proteolysis"/>
    <property type="evidence" value="ECO:0007669"/>
    <property type="project" value="UniProtKB-KW"/>
</dbReference>
<name>A0A9D9DJ84_9BACT</name>
<evidence type="ECO:0000256" key="2">
    <source>
        <dbReference type="ARBA" id="ARBA00022723"/>
    </source>
</evidence>
<evidence type="ECO:0000259" key="7">
    <source>
        <dbReference type="PROSITE" id="PS50249"/>
    </source>
</evidence>
<keyword evidence="4" id="KW-0862">Zinc</keyword>
<evidence type="ECO:0000256" key="5">
    <source>
        <dbReference type="ARBA" id="ARBA00023049"/>
    </source>
</evidence>
<keyword evidence="5" id="KW-0482">Metalloprotease</keyword>
<dbReference type="Gene3D" id="3.40.140.10">
    <property type="entry name" value="Cytidine Deaminase, domain 2"/>
    <property type="match status" value="1"/>
</dbReference>
<keyword evidence="3" id="KW-0378">Hydrolase</keyword>
<dbReference type="GO" id="GO:0046872">
    <property type="term" value="F:metal ion binding"/>
    <property type="evidence" value="ECO:0007669"/>
    <property type="project" value="UniProtKB-KW"/>
</dbReference>
<gene>
    <name evidence="8" type="primary">radC</name>
    <name evidence="8" type="ORF">IAC68_01715</name>
</gene>
<comment type="caution">
    <text evidence="8">The sequence shown here is derived from an EMBL/GenBank/DDBJ whole genome shotgun (WGS) entry which is preliminary data.</text>
</comment>
<evidence type="ECO:0000313" key="9">
    <source>
        <dbReference type="Proteomes" id="UP000823635"/>
    </source>
</evidence>
<dbReference type="InterPro" id="IPR020891">
    <property type="entry name" value="UPF0758_CS"/>
</dbReference>
<dbReference type="InterPro" id="IPR025657">
    <property type="entry name" value="RadC_JAB"/>
</dbReference>